<dbReference type="InterPro" id="IPR001633">
    <property type="entry name" value="EAL_dom"/>
</dbReference>
<dbReference type="PROSITE" id="PS50887">
    <property type="entry name" value="GGDEF"/>
    <property type="match status" value="1"/>
</dbReference>
<dbReference type="InterPro" id="IPR000160">
    <property type="entry name" value="GGDEF_dom"/>
</dbReference>
<evidence type="ECO:0000256" key="1">
    <source>
        <dbReference type="SAM" id="Phobius"/>
    </source>
</evidence>
<comment type="caution">
    <text evidence="4">The sequence shown here is derived from an EMBL/GenBank/DDBJ whole genome shotgun (WGS) entry which is preliminary data.</text>
</comment>
<dbReference type="Gene3D" id="3.20.20.450">
    <property type="entry name" value="EAL domain"/>
    <property type="match status" value="1"/>
</dbReference>
<keyword evidence="1" id="KW-1133">Transmembrane helix</keyword>
<dbReference type="NCBIfam" id="TIGR00254">
    <property type="entry name" value="GGDEF"/>
    <property type="match status" value="1"/>
</dbReference>
<sequence length="653" mass="70081">MSARRGSRSWFSRLPTRWTFLLQLFATFIGTLVVVGAGLYAMQAHDSRAIMIADGADRHQVRSEQIEAAFASTPEGDDPWVRVRESLARMTAPPEVRRVRLITDLGTAVGSNPAQDEPVRDRGPVVAGVLRDGTPAFESRSSNGFEMFDYLSQVELGGVAFVLEVEVAPDVLSRQLAALRLASARALALTAVLSPPLLYFLGGRSLAGRFNAAQDRATLDSLTRLRNHRAFQEALRAGVARARRFGEPLALVLVDVDDFKFVNDNRGHQKGDEVLVSLAAALRTGREQDLAFRIGGDEFAVILPRTGRREALGAIERMRHAAVQRMGRTTISVGVAELGPTDADAHALREQADLALYEAKRRGRNQVVAYDQIADSAPARTSAATIAAVRQLLTTRRMGAAFQAIWNLDTHKIIGFEGLARPAAEYGLDGPQDAFSGAARLGRVDELDALCRAAVLARVADFPAEALLFLNIAPEVFDHGGGVGERLRREVEAAGLPPARVVIELTEHASERMDLVIDQLQELRDLGFHLALDDVGAGDTGLGLLGRVRPAFVKVDRSVVCSAGEGGSGRAVLAAIVAYAAESGAMVIAEGIETEALLQVVRSSGTGGRPVRIVGGQGYLLGRPAVASWPVAELTPWPLPDVQPLPDAQPTRA</sequence>
<dbReference type="EMBL" id="SDWW01000013">
    <property type="protein sequence ID" value="RYV51682.1"/>
    <property type="molecule type" value="Genomic_DNA"/>
</dbReference>
<organism evidence="4 5">
    <name type="scientific">Pengzhenrongella frigida</name>
    <dbReference type="NCBI Taxonomy" id="1259133"/>
    <lineage>
        <taxon>Bacteria</taxon>
        <taxon>Bacillati</taxon>
        <taxon>Actinomycetota</taxon>
        <taxon>Actinomycetes</taxon>
        <taxon>Micrococcales</taxon>
        <taxon>Pengzhenrongella</taxon>
    </lineage>
</organism>
<protein>
    <submittedName>
        <fullName evidence="4">GGDEF and EAL domain-containing protein</fullName>
    </submittedName>
</protein>
<dbReference type="Pfam" id="PF00990">
    <property type="entry name" value="GGDEF"/>
    <property type="match status" value="1"/>
</dbReference>
<dbReference type="RefSeq" id="WP_130101999.1">
    <property type="nucleotide sequence ID" value="NZ_SDWW01000013.1"/>
</dbReference>
<dbReference type="InterPro" id="IPR035919">
    <property type="entry name" value="EAL_sf"/>
</dbReference>
<evidence type="ECO:0000259" key="3">
    <source>
        <dbReference type="PROSITE" id="PS50887"/>
    </source>
</evidence>
<dbReference type="SUPFAM" id="SSF55073">
    <property type="entry name" value="Nucleotide cyclase"/>
    <property type="match status" value="1"/>
</dbReference>
<dbReference type="PROSITE" id="PS50883">
    <property type="entry name" value="EAL"/>
    <property type="match status" value="1"/>
</dbReference>
<dbReference type="GO" id="GO:0071111">
    <property type="term" value="F:cyclic-guanylate-specific phosphodiesterase activity"/>
    <property type="evidence" value="ECO:0007669"/>
    <property type="project" value="InterPro"/>
</dbReference>
<feature type="transmembrane region" description="Helical" evidence="1">
    <location>
        <begin position="20"/>
        <end position="42"/>
    </location>
</feature>
<dbReference type="OrthoDB" id="23692at2"/>
<dbReference type="InterPro" id="IPR050706">
    <property type="entry name" value="Cyclic-di-GMP_PDE-like"/>
</dbReference>
<feature type="domain" description="EAL" evidence="2">
    <location>
        <begin position="382"/>
        <end position="638"/>
    </location>
</feature>
<keyword evidence="5" id="KW-1185">Reference proteome</keyword>
<dbReference type="CDD" id="cd01948">
    <property type="entry name" value="EAL"/>
    <property type="match status" value="1"/>
</dbReference>
<dbReference type="Proteomes" id="UP000293764">
    <property type="component" value="Unassembled WGS sequence"/>
</dbReference>
<gene>
    <name evidence="4" type="ORF">EUA98_07210</name>
</gene>
<dbReference type="Pfam" id="PF00563">
    <property type="entry name" value="EAL"/>
    <property type="match status" value="1"/>
</dbReference>
<keyword evidence="1" id="KW-0472">Membrane</keyword>
<dbReference type="InterPro" id="IPR029787">
    <property type="entry name" value="Nucleotide_cyclase"/>
</dbReference>
<dbReference type="Gene3D" id="3.30.70.270">
    <property type="match status" value="1"/>
</dbReference>
<evidence type="ECO:0000313" key="5">
    <source>
        <dbReference type="Proteomes" id="UP000293764"/>
    </source>
</evidence>
<dbReference type="SUPFAM" id="SSF141868">
    <property type="entry name" value="EAL domain-like"/>
    <property type="match status" value="1"/>
</dbReference>
<evidence type="ECO:0000259" key="2">
    <source>
        <dbReference type="PROSITE" id="PS50883"/>
    </source>
</evidence>
<dbReference type="AlphaFoldDB" id="A0A4Q5N0K5"/>
<dbReference type="SMART" id="SM00052">
    <property type="entry name" value="EAL"/>
    <property type="match status" value="1"/>
</dbReference>
<dbReference type="SMART" id="SM00267">
    <property type="entry name" value="GGDEF"/>
    <property type="match status" value="1"/>
</dbReference>
<evidence type="ECO:0000313" key="4">
    <source>
        <dbReference type="EMBL" id="RYV51682.1"/>
    </source>
</evidence>
<feature type="domain" description="GGDEF" evidence="3">
    <location>
        <begin position="247"/>
        <end position="372"/>
    </location>
</feature>
<dbReference type="PANTHER" id="PTHR33121:SF76">
    <property type="entry name" value="SIGNALING PROTEIN"/>
    <property type="match status" value="1"/>
</dbReference>
<reference evidence="4 5" key="1">
    <citation type="submission" date="2019-01" db="EMBL/GenBank/DDBJ databases">
        <title>Novel species of Cellulomonas.</title>
        <authorList>
            <person name="Liu Q."/>
            <person name="Xin Y.-H."/>
        </authorList>
    </citation>
    <scope>NUCLEOTIDE SEQUENCE [LARGE SCALE GENOMIC DNA]</scope>
    <source>
        <strain evidence="4 5">HLT2-17</strain>
    </source>
</reference>
<keyword evidence="1" id="KW-0812">Transmembrane</keyword>
<dbReference type="PANTHER" id="PTHR33121">
    <property type="entry name" value="CYCLIC DI-GMP PHOSPHODIESTERASE PDEF"/>
    <property type="match status" value="1"/>
</dbReference>
<proteinExistence type="predicted"/>
<dbReference type="CDD" id="cd01949">
    <property type="entry name" value="GGDEF"/>
    <property type="match status" value="1"/>
</dbReference>
<accession>A0A4Q5N0K5</accession>
<dbReference type="InterPro" id="IPR043128">
    <property type="entry name" value="Rev_trsase/Diguanyl_cyclase"/>
</dbReference>
<dbReference type="FunFam" id="3.30.70.270:FF:000001">
    <property type="entry name" value="Diguanylate cyclase domain protein"/>
    <property type="match status" value="1"/>
</dbReference>
<name>A0A4Q5N0K5_9MICO</name>